<feature type="domain" description="Carrier" evidence="5">
    <location>
        <begin position="1022"/>
        <end position="1096"/>
    </location>
</feature>
<dbReference type="Pfam" id="PF00550">
    <property type="entry name" value="PP-binding"/>
    <property type="match status" value="1"/>
</dbReference>
<protein>
    <submittedName>
        <fullName evidence="6">Amino acid adenylation domain-containing protein</fullName>
    </submittedName>
</protein>
<dbReference type="GO" id="GO:0031177">
    <property type="term" value="F:phosphopantetheine binding"/>
    <property type="evidence" value="ECO:0007669"/>
    <property type="project" value="TreeGrafter"/>
</dbReference>
<dbReference type="Gene3D" id="3.30.559.30">
    <property type="entry name" value="Nonribosomal peptide synthetase, condensation domain"/>
    <property type="match status" value="2"/>
</dbReference>
<dbReference type="Pfam" id="PF00501">
    <property type="entry name" value="AMP-binding"/>
    <property type="match status" value="2"/>
</dbReference>
<dbReference type="InterPro" id="IPR006162">
    <property type="entry name" value="Ppantetheine_attach_site"/>
</dbReference>
<dbReference type="Proteomes" id="UP000649604">
    <property type="component" value="Unassembled WGS sequence"/>
</dbReference>
<dbReference type="SUPFAM" id="SSF56801">
    <property type="entry name" value="Acetyl-CoA synthetase-like"/>
    <property type="match status" value="2"/>
</dbReference>
<comment type="similarity">
    <text evidence="2">Belongs to the ATP-dependent AMP-binding enzyme family.</text>
</comment>
<dbReference type="GO" id="GO:0044550">
    <property type="term" value="P:secondary metabolite biosynthetic process"/>
    <property type="evidence" value="ECO:0007669"/>
    <property type="project" value="UniProtKB-ARBA"/>
</dbReference>
<dbReference type="GO" id="GO:0043041">
    <property type="term" value="P:amino acid activation for nonribosomal peptide biosynthetic process"/>
    <property type="evidence" value="ECO:0007669"/>
    <property type="project" value="TreeGrafter"/>
</dbReference>
<dbReference type="PANTHER" id="PTHR45527">
    <property type="entry name" value="NONRIBOSOMAL PEPTIDE SYNTHETASE"/>
    <property type="match status" value="1"/>
</dbReference>
<dbReference type="InterPro" id="IPR010071">
    <property type="entry name" value="AA_adenyl_dom"/>
</dbReference>
<dbReference type="InterPro" id="IPR036736">
    <property type="entry name" value="ACP-like_sf"/>
</dbReference>
<accession>A0A9D5JV87</accession>
<evidence type="ECO:0000256" key="2">
    <source>
        <dbReference type="ARBA" id="ARBA00006432"/>
    </source>
</evidence>
<sequence>MNRKNLLKEELFSLLLEEEGLDVLQGQAITPTSRPVYPPLSFPQQRLWFLYTWDPQNPAYNLPAAFRLSGPLHTGALAQSFNAILHRHEVLRTTFTEHQGQPVQMIAPALQLPMPLIDLCALPEAQRTVELQRLLIAEARTPFALETGPLLRVTLIRLDAHEAEHVLLVTMHHIIADGWSVGIFIQELAALYKAFVHEDAEPDLLDLPIQYADYAIWQREWFSGEIRDTQMNYWTRQLADVPPLLELPTDRPRPALQTFRGKTVHFSIPAILTPALKMLGQQADASLFMTLLAAFLVVLSRYTRQDDIVVGSPIANRQRKETEGVIGFFANHLALRTDVSGDPTFLELLGRVRQTALDAYAHQDMPFEQLLEALELERDLSHTPLSQVVFVLQNAPMQPLALPNLTITPLDVENYTAKFDLTLVLEDTGQGLKGDLEYNTDLFDETTIKRLLEHFTNVLHGVVAQPHQRISTIPVLSETERRQVVLEWNTARHRYPQETCLQHLFEAQVARTPDAVALALPTTDADQEPQQLTYRELNRWANQLAQYLRKVGIGPESLVGLYIRRSIEMVVGILGILKAGGAYVPLEPLYPPDRLAFILEDAHVSVVVTTTDLAGNLPEHSRRLVCLDTEWETISKEAESDPILQNQASNSAYVIYTSGSTGKPKGVVVTHANVVRLFQATQAWYQFDQHDVWTLFHSYAFDFSVWELWGALCYGGRLVIVSHDISRSPENFYALLSQERVTVLNQTPSAFRQLIQAEEMVGQQDLHLRLVIFGGEALDLQSLAPWFARHGDQRPRLVNMYGITETTVHVTYRPLTTADLQSQGSVIGEAIPDLSLFILDQHLEPVPIGVPGELCVGGAGVARGYLNRPDLTAERFVPNPFSTSPGERLYRSGDLARYRENGDIEYLGRIDHQVKIRGFRIELGEIEATLTHHPSVRETVILAWEAPSDETLLVAYIVPNPGETPVVSDVRRFLKEQLPDYMVPAVFMPLEAIPLTSNGKVDRRALPVPDQVRPELETGFVSPRTSEEKLLADIWAEVLGLEQVGIHDNFFDLGGDSIRSIKILAQAKQKGLHFSLQQLFQHQTIAELARLETAQDDQAEAVSPHDAFALISEEDREKLPPDVEDAYPLAALQAGMLFHSELHPDTAVYHDVFSYHLRVSFEPEAFRTALERVIARHPVLRTTFWLTDFSIPLQLVHKTVEVPLRVEDLQDLAPDAQDAAIRAWIEAEKQQPFDWKTPPLMRVLIHRRSADTLNLSISFHHALLDGWSFASLLTELFQQYFFLLGKVQTPPPALPSVSYRDFIALEQQAIASKAHQEYWNRQLEEATLTPLPRWPGVHDAVQTRQVAVHAVPLSQKISDGLKQVATLAEVPLKSVLLAAHLRVLSVVSGRNEVVTGFVTNGRPEEQASERVLGLFLNTLPLRLALEGGNWIDLIRATFHKEQAMLPFRRYPLAEIQKMFGAEPLFETAFNFVHFHVYQGVLELRGIEVLDEIFFEQTNFTLSASFDLDLFSSEIHLSLLYDTSEFDFDQLQAIAGYYTKTLEAMATQPETRYDTHSPLSDAERHTLLHEWNATDTLVPQDVCLHHLFEAQVERTPDAPALLFGEDRLTYRELNRRANQLAHELQNRGVGPEDLVGICLERSLEMIIGLLGILKAGAAYVPIDPEYP</sequence>
<dbReference type="InterPro" id="IPR023213">
    <property type="entry name" value="CAT-like_dom_sf"/>
</dbReference>
<dbReference type="Gene3D" id="3.30.559.10">
    <property type="entry name" value="Chloramphenicol acetyltransferase-like domain"/>
    <property type="match status" value="2"/>
</dbReference>
<dbReference type="CDD" id="cd19531">
    <property type="entry name" value="LCL_NRPS-like"/>
    <property type="match status" value="1"/>
</dbReference>
<keyword evidence="4" id="KW-0597">Phosphoprotein</keyword>
<dbReference type="EMBL" id="WJJP01000255">
    <property type="protein sequence ID" value="MBD3324546.1"/>
    <property type="molecule type" value="Genomic_DNA"/>
</dbReference>
<dbReference type="PANTHER" id="PTHR45527:SF14">
    <property type="entry name" value="PLIPASTATIN SYNTHASE SUBUNIT B"/>
    <property type="match status" value="1"/>
</dbReference>
<dbReference type="InterPro" id="IPR001242">
    <property type="entry name" value="Condensation_dom"/>
</dbReference>
<dbReference type="GO" id="GO:0003824">
    <property type="term" value="F:catalytic activity"/>
    <property type="evidence" value="ECO:0007669"/>
    <property type="project" value="InterPro"/>
</dbReference>
<evidence type="ECO:0000256" key="4">
    <source>
        <dbReference type="ARBA" id="ARBA00022553"/>
    </source>
</evidence>
<name>A0A9D5JV87_9BACT</name>
<dbReference type="Gene3D" id="3.30.300.30">
    <property type="match status" value="1"/>
</dbReference>
<dbReference type="FunFam" id="1.10.1200.10:FF:000005">
    <property type="entry name" value="Nonribosomal peptide synthetase 1"/>
    <property type="match status" value="1"/>
</dbReference>
<keyword evidence="3" id="KW-0596">Phosphopantetheine</keyword>
<dbReference type="InterPro" id="IPR025110">
    <property type="entry name" value="AMP-bd_C"/>
</dbReference>
<evidence type="ECO:0000313" key="6">
    <source>
        <dbReference type="EMBL" id="MBD3324546.1"/>
    </source>
</evidence>
<evidence type="ECO:0000256" key="3">
    <source>
        <dbReference type="ARBA" id="ARBA00022450"/>
    </source>
</evidence>
<dbReference type="PROSITE" id="PS00455">
    <property type="entry name" value="AMP_BINDING"/>
    <property type="match status" value="1"/>
</dbReference>
<organism evidence="6 7">
    <name type="scientific">candidate division KSB3 bacterium</name>
    <dbReference type="NCBI Taxonomy" id="2044937"/>
    <lineage>
        <taxon>Bacteria</taxon>
        <taxon>candidate division KSB3</taxon>
    </lineage>
</organism>
<comment type="caution">
    <text evidence="6">The sequence shown here is derived from an EMBL/GenBank/DDBJ whole genome shotgun (WGS) entry which is preliminary data.</text>
</comment>
<dbReference type="GO" id="GO:0005737">
    <property type="term" value="C:cytoplasm"/>
    <property type="evidence" value="ECO:0007669"/>
    <property type="project" value="TreeGrafter"/>
</dbReference>
<dbReference type="SUPFAM" id="SSF47336">
    <property type="entry name" value="ACP-like"/>
    <property type="match status" value="1"/>
</dbReference>
<dbReference type="FunFam" id="3.30.559.10:FF:000012">
    <property type="entry name" value="Non-ribosomal peptide synthetase"/>
    <property type="match status" value="1"/>
</dbReference>
<dbReference type="CDD" id="cd17643">
    <property type="entry name" value="A_NRPS_Cytc1-like"/>
    <property type="match status" value="1"/>
</dbReference>
<gene>
    <name evidence="6" type="ORF">GF339_08170</name>
</gene>
<dbReference type="Pfam" id="PF00668">
    <property type="entry name" value="Condensation"/>
    <property type="match status" value="2"/>
</dbReference>
<dbReference type="InterPro" id="IPR009081">
    <property type="entry name" value="PP-bd_ACP"/>
</dbReference>
<comment type="cofactor">
    <cofactor evidence="1">
        <name>pantetheine 4'-phosphate</name>
        <dbReference type="ChEBI" id="CHEBI:47942"/>
    </cofactor>
</comment>
<reference evidence="6" key="1">
    <citation type="submission" date="2019-11" db="EMBL/GenBank/DDBJ databases">
        <title>Microbial mats filling the niche in hypersaline microbial mats.</title>
        <authorList>
            <person name="Wong H.L."/>
            <person name="Macleod F.I."/>
            <person name="White R.A. III"/>
            <person name="Burns B.P."/>
        </authorList>
    </citation>
    <scope>NUCLEOTIDE SEQUENCE</scope>
    <source>
        <strain evidence="6">Rbin_158</strain>
    </source>
</reference>
<dbReference type="NCBIfam" id="TIGR01733">
    <property type="entry name" value="AA-adenyl-dom"/>
    <property type="match status" value="1"/>
</dbReference>
<feature type="non-terminal residue" evidence="6">
    <location>
        <position position="1666"/>
    </location>
</feature>
<dbReference type="PROSITE" id="PS50075">
    <property type="entry name" value="CARRIER"/>
    <property type="match status" value="1"/>
</dbReference>
<dbReference type="FunFam" id="3.30.300.30:FF:000010">
    <property type="entry name" value="Enterobactin synthetase component F"/>
    <property type="match status" value="1"/>
</dbReference>
<dbReference type="FunFam" id="3.40.50.980:FF:000002">
    <property type="entry name" value="Enterobactin synthetase component F"/>
    <property type="match status" value="1"/>
</dbReference>
<dbReference type="PROSITE" id="PS00012">
    <property type="entry name" value="PHOSPHOPANTETHEINE"/>
    <property type="match status" value="1"/>
</dbReference>
<dbReference type="InterPro" id="IPR000873">
    <property type="entry name" value="AMP-dep_synth/lig_dom"/>
</dbReference>
<evidence type="ECO:0000259" key="5">
    <source>
        <dbReference type="PROSITE" id="PS50075"/>
    </source>
</evidence>
<evidence type="ECO:0000313" key="7">
    <source>
        <dbReference type="Proteomes" id="UP000649604"/>
    </source>
</evidence>
<dbReference type="FunFam" id="3.40.50.12780:FF:000012">
    <property type="entry name" value="Non-ribosomal peptide synthetase"/>
    <property type="match status" value="1"/>
</dbReference>
<dbReference type="Gene3D" id="3.40.50.12780">
    <property type="entry name" value="N-terminal domain of ligase-like"/>
    <property type="match status" value="2"/>
</dbReference>
<evidence type="ECO:0000256" key="1">
    <source>
        <dbReference type="ARBA" id="ARBA00001957"/>
    </source>
</evidence>
<dbReference type="InterPro" id="IPR045851">
    <property type="entry name" value="AMP-bd_C_sf"/>
</dbReference>
<proteinExistence type="inferred from homology"/>
<dbReference type="FunFam" id="2.30.38.10:FF:000001">
    <property type="entry name" value="Non-ribosomal peptide synthetase PvdI"/>
    <property type="match status" value="1"/>
</dbReference>
<dbReference type="Pfam" id="PF13193">
    <property type="entry name" value="AMP-binding_C"/>
    <property type="match status" value="1"/>
</dbReference>
<dbReference type="InterPro" id="IPR020845">
    <property type="entry name" value="AMP-binding_CS"/>
</dbReference>
<dbReference type="Gene3D" id="1.10.1200.10">
    <property type="entry name" value="ACP-like"/>
    <property type="match status" value="1"/>
</dbReference>
<dbReference type="SUPFAM" id="SSF52777">
    <property type="entry name" value="CoA-dependent acyltransferases"/>
    <property type="match status" value="4"/>
</dbReference>
<dbReference type="FunFam" id="3.40.50.980:FF:000001">
    <property type="entry name" value="Non-ribosomal peptide synthetase"/>
    <property type="match status" value="1"/>
</dbReference>
<dbReference type="InterPro" id="IPR042099">
    <property type="entry name" value="ANL_N_sf"/>
</dbReference>